<evidence type="ECO:0000256" key="2">
    <source>
        <dbReference type="SAM" id="Phobius"/>
    </source>
</evidence>
<accession>A0A1V4KLF3</accession>
<protein>
    <submittedName>
        <fullName evidence="3">Uncharacterized protein</fullName>
    </submittedName>
</protein>
<reference evidence="3 4" key="1">
    <citation type="submission" date="2016-02" db="EMBL/GenBank/DDBJ databases">
        <title>Band-tailed pigeon sequencing and assembly.</title>
        <authorList>
            <person name="Soares A.E."/>
            <person name="Novak B.J."/>
            <person name="Rice E.S."/>
            <person name="O'Connell B."/>
            <person name="Chang D."/>
            <person name="Weber S."/>
            <person name="Shapiro B."/>
        </authorList>
    </citation>
    <scope>NUCLEOTIDE SEQUENCE [LARGE SCALE GENOMIC DNA]</scope>
    <source>
        <strain evidence="3">BTP2013</strain>
        <tissue evidence="3">Blood</tissue>
    </source>
</reference>
<proteinExistence type="predicted"/>
<evidence type="ECO:0000313" key="3">
    <source>
        <dbReference type="EMBL" id="OPJ85235.1"/>
    </source>
</evidence>
<keyword evidence="2" id="KW-0812">Transmembrane</keyword>
<sequence length="76" mass="8701">MFPACTSDQWRGGQQGQLAKSTQSRAWPGPLTQTYQLYLIFLRVGFVTCVFTLLQARSESNPWTWWCLSPHSSFSL</sequence>
<dbReference type="Proteomes" id="UP000190648">
    <property type="component" value="Unassembled WGS sequence"/>
</dbReference>
<evidence type="ECO:0000256" key="1">
    <source>
        <dbReference type="SAM" id="MobiDB-lite"/>
    </source>
</evidence>
<keyword evidence="2" id="KW-1133">Transmembrane helix</keyword>
<keyword evidence="4" id="KW-1185">Reference proteome</keyword>
<gene>
    <name evidence="3" type="ORF">AV530_011692</name>
</gene>
<feature type="compositionally biased region" description="Polar residues" evidence="1">
    <location>
        <begin position="16"/>
        <end position="28"/>
    </location>
</feature>
<keyword evidence="2" id="KW-0472">Membrane</keyword>
<evidence type="ECO:0000313" key="4">
    <source>
        <dbReference type="Proteomes" id="UP000190648"/>
    </source>
</evidence>
<dbReference type="EMBL" id="LSYS01002888">
    <property type="protein sequence ID" value="OPJ85235.1"/>
    <property type="molecule type" value="Genomic_DNA"/>
</dbReference>
<dbReference type="AlphaFoldDB" id="A0A1V4KLF3"/>
<organism evidence="3 4">
    <name type="scientific">Patagioenas fasciata monilis</name>
    <dbReference type="NCBI Taxonomy" id="372326"/>
    <lineage>
        <taxon>Eukaryota</taxon>
        <taxon>Metazoa</taxon>
        <taxon>Chordata</taxon>
        <taxon>Craniata</taxon>
        <taxon>Vertebrata</taxon>
        <taxon>Euteleostomi</taxon>
        <taxon>Archelosauria</taxon>
        <taxon>Archosauria</taxon>
        <taxon>Dinosauria</taxon>
        <taxon>Saurischia</taxon>
        <taxon>Theropoda</taxon>
        <taxon>Coelurosauria</taxon>
        <taxon>Aves</taxon>
        <taxon>Neognathae</taxon>
        <taxon>Neoaves</taxon>
        <taxon>Columbimorphae</taxon>
        <taxon>Columbiformes</taxon>
        <taxon>Columbidae</taxon>
        <taxon>Patagioenas</taxon>
    </lineage>
</organism>
<name>A0A1V4KLF3_PATFA</name>
<comment type="caution">
    <text evidence="3">The sequence shown here is derived from an EMBL/GenBank/DDBJ whole genome shotgun (WGS) entry which is preliminary data.</text>
</comment>
<feature type="region of interest" description="Disordered" evidence="1">
    <location>
        <begin position="1"/>
        <end position="28"/>
    </location>
</feature>
<feature type="transmembrane region" description="Helical" evidence="2">
    <location>
        <begin position="35"/>
        <end position="54"/>
    </location>
</feature>